<feature type="domain" description="Anti sigma-E protein RseA N-terminal" evidence="2">
    <location>
        <begin position="37"/>
        <end position="92"/>
    </location>
</feature>
<name>A0A853GTQ1_9BURK</name>
<protein>
    <recommendedName>
        <fullName evidence="2">Anti sigma-E protein RseA N-terminal domain-containing protein</fullName>
    </recommendedName>
</protein>
<keyword evidence="1" id="KW-0472">Membrane</keyword>
<dbReference type="GO" id="GO:0016989">
    <property type="term" value="F:sigma factor antagonist activity"/>
    <property type="evidence" value="ECO:0007669"/>
    <property type="project" value="InterPro"/>
</dbReference>
<gene>
    <name evidence="3" type="ORF">H0A62_07975</name>
</gene>
<dbReference type="CDD" id="cd16328">
    <property type="entry name" value="RseA_N"/>
    <property type="match status" value="1"/>
</dbReference>
<dbReference type="Pfam" id="PF03872">
    <property type="entry name" value="RseA_N"/>
    <property type="match status" value="1"/>
</dbReference>
<keyword evidence="1" id="KW-0812">Transmembrane</keyword>
<keyword evidence="4" id="KW-1185">Reference proteome</keyword>
<reference evidence="3 4" key="1">
    <citation type="submission" date="2020-07" db="EMBL/GenBank/DDBJ databases">
        <title>Taxonomic revisions and descriptions of new bacterial species based on genomic comparisons in the high-G+C-content subgroup of the family Alcaligenaceae.</title>
        <authorList>
            <person name="Szabo A."/>
            <person name="Felfoldi T."/>
        </authorList>
    </citation>
    <scope>NUCLEOTIDE SEQUENCE [LARGE SCALE GENOMIC DNA]</scope>
    <source>
        <strain evidence="3 4">DSM 25667</strain>
    </source>
</reference>
<keyword evidence="1" id="KW-1133">Transmembrane helix</keyword>
<dbReference type="SUPFAM" id="SSF89069">
    <property type="entry name" value="N-terminal, cytoplasmic domain of anti-sigmaE factor RseA"/>
    <property type="match status" value="1"/>
</dbReference>
<dbReference type="InterPro" id="IPR036147">
    <property type="entry name" value="Anti-sigma_E_RseA_N_sf"/>
</dbReference>
<dbReference type="Proteomes" id="UP000554144">
    <property type="component" value="Unassembled WGS sequence"/>
</dbReference>
<dbReference type="RefSeq" id="WP_130039120.1">
    <property type="nucleotide sequence ID" value="NZ_JACCEV010000002.1"/>
</dbReference>
<dbReference type="InterPro" id="IPR005572">
    <property type="entry name" value="Anti-sigma_E_RseA_N"/>
</dbReference>
<dbReference type="Gene3D" id="1.10.10.880">
    <property type="entry name" value="Anti sigma-E protein RseA, N-terminal domain"/>
    <property type="match status" value="1"/>
</dbReference>
<comment type="caution">
    <text evidence="3">The sequence shown here is derived from an EMBL/GenBank/DDBJ whole genome shotgun (WGS) entry which is preliminary data.</text>
</comment>
<accession>A0A853GTQ1</accession>
<organism evidence="3 4">
    <name type="scientific">Pollutimonas harenae</name>
    <dbReference type="NCBI Taxonomy" id="657015"/>
    <lineage>
        <taxon>Bacteria</taxon>
        <taxon>Pseudomonadati</taxon>
        <taxon>Pseudomonadota</taxon>
        <taxon>Betaproteobacteria</taxon>
        <taxon>Burkholderiales</taxon>
        <taxon>Alcaligenaceae</taxon>
        <taxon>Pollutimonas</taxon>
    </lineage>
</organism>
<proteinExistence type="predicted"/>
<evidence type="ECO:0000256" key="1">
    <source>
        <dbReference type="SAM" id="Phobius"/>
    </source>
</evidence>
<sequence length="166" mass="18155">MQVVQQAADPDDLPSWEASVSTWIDGEGEMRPEELDTPYGRQVWDNYHLIGDVLRNSDLAIKPSDFFYARIAKAIDAEPHIVAPRTLRRHKPVRLGLSGLAVAAAVASVVWVAYPYMYGSGVEQQGTVQVVASAGDDAGALHDYLDAHREIAGVNAVRQASFEVPR</sequence>
<feature type="transmembrane region" description="Helical" evidence="1">
    <location>
        <begin position="95"/>
        <end position="114"/>
    </location>
</feature>
<evidence type="ECO:0000313" key="3">
    <source>
        <dbReference type="EMBL" id="NYT85537.1"/>
    </source>
</evidence>
<evidence type="ECO:0000313" key="4">
    <source>
        <dbReference type="Proteomes" id="UP000554144"/>
    </source>
</evidence>
<dbReference type="OrthoDB" id="8561243at2"/>
<dbReference type="EMBL" id="JACCEV010000002">
    <property type="protein sequence ID" value="NYT85537.1"/>
    <property type="molecule type" value="Genomic_DNA"/>
</dbReference>
<evidence type="ECO:0000259" key="2">
    <source>
        <dbReference type="Pfam" id="PF03872"/>
    </source>
</evidence>
<dbReference type="AlphaFoldDB" id="A0A853GTQ1"/>